<accession>A0A4P6L2G3</accession>
<dbReference type="KEGG" id="plue:EWM63_23610"/>
<dbReference type="OrthoDB" id="6027566at2"/>
<organism evidence="2 3">
    <name type="scientific">Pseudoduganella lutea</name>
    <dbReference type="NCBI Taxonomy" id="321985"/>
    <lineage>
        <taxon>Bacteria</taxon>
        <taxon>Pseudomonadati</taxon>
        <taxon>Pseudomonadota</taxon>
        <taxon>Betaproteobacteria</taxon>
        <taxon>Burkholderiales</taxon>
        <taxon>Oxalobacteraceae</taxon>
        <taxon>Telluria group</taxon>
        <taxon>Pseudoduganella</taxon>
    </lineage>
</organism>
<feature type="domain" description="Knr4/Smi1-like" evidence="1">
    <location>
        <begin position="35"/>
        <end position="139"/>
    </location>
</feature>
<evidence type="ECO:0000259" key="1">
    <source>
        <dbReference type="Pfam" id="PF09346"/>
    </source>
</evidence>
<gene>
    <name evidence="2" type="ORF">EWM63_23610</name>
</gene>
<protein>
    <recommendedName>
        <fullName evidence="1">Knr4/Smi1-like domain-containing protein</fullName>
    </recommendedName>
</protein>
<dbReference type="RefSeq" id="WP_130188717.1">
    <property type="nucleotide sequence ID" value="NZ_CP035913.1"/>
</dbReference>
<dbReference type="InterPro" id="IPR018958">
    <property type="entry name" value="Knr4/Smi1-like_dom"/>
</dbReference>
<dbReference type="AlphaFoldDB" id="A0A4P6L2G3"/>
<sequence length="199" mass="22604">MSPSLLTLLDEMRTLEQRSGTPAGGLWYKRFPVETAASLAAVEQSTGFPVPSDLKDLLLSFGGFYFPMHVAGFTVTFHGVSPYPRPFGGLADLLDARWCWGDYRDDEDFPEDAIARLNTNFVCFGHCDVDEDSADHFFYDRSGNFGVLRFDQEFRDRDAIDYLYELCEGTNRRAPLALDEVLTQPLRYCLWGEPDDDLE</sequence>
<evidence type="ECO:0000313" key="2">
    <source>
        <dbReference type="EMBL" id="QBE65607.1"/>
    </source>
</evidence>
<dbReference type="InterPro" id="IPR037883">
    <property type="entry name" value="Knr4/Smi1-like_sf"/>
</dbReference>
<evidence type="ECO:0000313" key="3">
    <source>
        <dbReference type="Proteomes" id="UP000290637"/>
    </source>
</evidence>
<dbReference type="Pfam" id="PF09346">
    <property type="entry name" value="SMI1_KNR4"/>
    <property type="match status" value="1"/>
</dbReference>
<name>A0A4P6L2G3_9BURK</name>
<dbReference type="SUPFAM" id="SSF160631">
    <property type="entry name" value="SMI1/KNR4-like"/>
    <property type="match status" value="1"/>
</dbReference>
<dbReference type="Proteomes" id="UP000290637">
    <property type="component" value="Chromosome"/>
</dbReference>
<proteinExistence type="predicted"/>
<keyword evidence="3" id="KW-1185">Reference proteome</keyword>
<dbReference type="EMBL" id="CP035913">
    <property type="protein sequence ID" value="QBE65607.1"/>
    <property type="molecule type" value="Genomic_DNA"/>
</dbReference>
<reference evidence="2 3" key="1">
    <citation type="submission" date="2019-02" db="EMBL/GenBank/DDBJ databases">
        <title>Draft Genome Sequences of Six Type Strains of the Genus Massilia.</title>
        <authorList>
            <person name="Miess H."/>
            <person name="Frediansyhah A."/>
            <person name="Gross H."/>
        </authorList>
    </citation>
    <scope>NUCLEOTIDE SEQUENCE [LARGE SCALE GENOMIC DNA]</scope>
    <source>
        <strain evidence="2 3">DSM 17473</strain>
    </source>
</reference>